<dbReference type="Pfam" id="PF01476">
    <property type="entry name" value="LysM"/>
    <property type="match status" value="1"/>
</dbReference>
<dbReference type="EMBL" id="SNWF01000004">
    <property type="protein sequence ID" value="TDN93574.1"/>
    <property type="molecule type" value="Genomic_DNA"/>
</dbReference>
<accession>A0A4R6GH95</accession>
<dbReference type="InterPro" id="IPR036779">
    <property type="entry name" value="LysM_dom_sf"/>
</dbReference>
<dbReference type="InterPro" id="IPR018392">
    <property type="entry name" value="LysM"/>
</dbReference>
<evidence type="ECO:0000256" key="1">
    <source>
        <dbReference type="SAM" id="SignalP"/>
    </source>
</evidence>
<gene>
    <name evidence="3" type="ORF">EV677_0103</name>
</gene>
<dbReference type="CDD" id="cd00118">
    <property type="entry name" value="LysM"/>
    <property type="match status" value="1"/>
</dbReference>
<dbReference type="PANTHER" id="PTHR34700:SF4">
    <property type="entry name" value="PHAGE-LIKE ELEMENT PBSX PROTEIN XKDP"/>
    <property type="match status" value="1"/>
</dbReference>
<sequence>MASQLVKLTGQTMKNFSTAALLLAFSSVVLPASTYAQTPTKAVAGKTSCAFLPNAPDQHVVVRGDTLWDISGKFLQKPWCWPQVWDLNRDQIRNPHWIYPGQVIYFDRAAGKLRLGRGAGSGNNDTSTVRLSPQVRSTEAVSEAISTVNLSAIQQFLTKPLIVEENELNNAPRIVAVQEGHVYLGNGDKAYVRGELNGRTEFEAFRPGKPLTDPATKKIIGYESVYLGTLKLQRLSNVDNVPHTFTVTNVKEEMGVRDRLIAVEPKPFMNQVPHAPEQQVDAQIVAVYGGVSQAGQNQIVSINRGSKDGLDIGTVLELQRLGILTADRTAGNGRGLIKLPDETYGTLLIFRVFNNISYGLVMQVTDTVQIADVARSPE</sequence>
<proteinExistence type="predicted"/>
<comment type="caution">
    <text evidence="3">The sequence shown here is derived from an EMBL/GenBank/DDBJ whole genome shotgun (WGS) entry which is preliminary data.</text>
</comment>
<feature type="signal peptide" evidence="1">
    <location>
        <begin position="1"/>
        <end position="36"/>
    </location>
</feature>
<dbReference type="Proteomes" id="UP000294737">
    <property type="component" value="Unassembled WGS sequence"/>
</dbReference>
<dbReference type="SUPFAM" id="SSF54106">
    <property type="entry name" value="LysM domain"/>
    <property type="match status" value="1"/>
</dbReference>
<organism evidence="3 4">
    <name type="scientific">Herminiimonas fonticola</name>
    <dbReference type="NCBI Taxonomy" id="303380"/>
    <lineage>
        <taxon>Bacteria</taxon>
        <taxon>Pseudomonadati</taxon>
        <taxon>Pseudomonadota</taxon>
        <taxon>Betaproteobacteria</taxon>
        <taxon>Burkholderiales</taxon>
        <taxon>Oxalobacteraceae</taxon>
        <taxon>Herminiimonas</taxon>
    </lineage>
</organism>
<dbReference type="AlphaFoldDB" id="A0A4R6GH95"/>
<keyword evidence="4" id="KW-1185">Reference proteome</keyword>
<evidence type="ECO:0000313" key="3">
    <source>
        <dbReference type="EMBL" id="TDN93574.1"/>
    </source>
</evidence>
<dbReference type="Gene3D" id="3.10.350.10">
    <property type="entry name" value="LysM domain"/>
    <property type="match status" value="1"/>
</dbReference>
<feature type="chain" id="PRO_5020826571" evidence="1">
    <location>
        <begin position="37"/>
        <end position="378"/>
    </location>
</feature>
<reference evidence="3 4" key="1">
    <citation type="submission" date="2019-03" db="EMBL/GenBank/DDBJ databases">
        <title>Genomic Encyclopedia of Type Strains, Phase IV (KMG-IV): sequencing the most valuable type-strain genomes for metagenomic binning, comparative biology and taxonomic classification.</title>
        <authorList>
            <person name="Goeker M."/>
        </authorList>
    </citation>
    <scope>NUCLEOTIDE SEQUENCE [LARGE SCALE GENOMIC DNA]</scope>
    <source>
        <strain evidence="3 4">DSM 18555</strain>
    </source>
</reference>
<evidence type="ECO:0000313" key="4">
    <source>
        <dbReference type="Proteomes" id="UP000294737"/>
    </source>
</evidence>
<protein>
    <submittedName>
        <fullName evidence="3">LysM domain-containing protein</fullName>
    </submittedName>
</protein>
<dbReference type="PROSITE" id="PS51782">
    <property type="entry name" value="LYSM"/>
    <property type="match status" value="1"/>
</dbReference>
<dbReference type="PANTHER" id="PTHR34700">
    <property type="entry name" value="POTASSIUM BINDING PROTEIN KBP"/>
    <property type="match status" value="1"/>
</dbReference>
<name>A0A4R6GH95_9BURK</name>
<dbReference type="InterPro" id="IPR052196">
    <property type="entry name" value="Bact_Kbp"/>
</dbReference>
<feature type="domain" description="LysM" evidence="2">
    <location>
        <begin position="57"/>
        <end position="106"/>
    </location>
</feature>
<evidence type="ECO:0000259" key="2">
    <source>
        <dbReference type="PROSITE" id="PS51782"/>
    </source>
</evidence>
<keyword evidence="1" id="KW-0732">Signal</keyword>